<organism evidence="1 2">
    <name type="scientific">Scomber scombrus</name>
    <name type="common">Atlantic mackerel</name>
    <name type="synonym">Scomber vernalis</name>
    <dbReference type="NCBI Taxonomy" id="13677"/>
    <lineage>
        <taxon>Eukaryota</taxon>
        <taxon>Metazoa</taxon>
        <taxon>Chordata</taxon>
        <taxon>Craniata</taxon>
        <taxon>Vertebrata</taxon>
        <taxon>Euteleostomi</taxon>
        <taxon>Actinopterygii</taxon>
        <taxon>Neopterygii</taxon>
        <taxon>Teleostei</taxon>
        <taxon>Neoteleostei</taxon>
        <taxon>Acanthomorphata</taxon>
        <taxon>Pelagiaria</taxon>
        <taxon>Scombriformes</taxon>
        <taxon>Scombridae</taxon>
        <taxon>Scomber</taxon>
    </lineage>
</organism>
<sequence>MFILHSFDSLNSKMQHYQLLCIELNPKQLLLPLPLPLYFLFLSTSSSSSSTSSPLFLSRRDSSMQAPSQNSLHSVPINRPVWLRATSYIINNDNDTHTHTHTHTHTPPVSSLQVFL</sequence>
<keyword evidence="2" id="KW-1185">Reference proteome</keyword>
<proteinExistence type="predicted"/>
<evidence type="ECO:0000313" key="2">
    <source>
        <dbReference type="Proteomes" id="UP001314229"/>
    </source>
</evidence>
<accession>A0AAV1Q3P5</accession>
<reference evidence="1 2" key="1">
    <citation type="submission" date="2024-01" db="EMBL/GenBank/DDBJ databases">
        <authorList>
            <person name="Alioto T."/>
            <person name="Alioto T."/>
            <person name="Gomez Garrido J."/>
        </authorList>
    </citation>
    <scope>NUCLEOTIDE SEQUENCE [LARGE SCALE GENOMIC DNA]</scope>
</reference>
<name>A0AAV1Q3P5_SCOSC</name>
<dbReference type="Proteomes" id="UP001314229">
    <property type="component" value="Unassembled WGS sequence"/>
</dbReference>
<comment type="caution">
    <text evidence="1">The sequence shown here is derived from an EMBL/GenBank/DDBJ whole genome shotgun (WGS) entry which is preliminary data.</text>
</comment>
<gene>
    <name evidence="1" type="ORF">FSCOSCO3_A021978</name>
</gene>
<dbReference type="AlphaFoldDB" id="A0AAV1Q3P5"/>
<protein>
    <submittedName>
        <fullName evidence="1">Uncharacterized protein</fullName>
    </submittedName>
</protein>
<dbReference type="EMBL" id="CAWUFR010000470">
    <property type="protein sequence ID" value="CAK6978240.1"/>
    <property type="molecule type" value="Genomic_DNA"/>
</dbReference>
<evidence type="ECO:0000313" key="1">
    <source>
        <dbReference type="EMBL" id="CAK6978240.1"/>
    </source>
</evidence>